<dbReference type="PANTHER" id="PTHR47293:SF13">
    <property type="entry name" value="JACALIN-RELATED LECTIN 45"/>
    <property type="match status" value="1"/>
</dbReference>
<dbReference type="Gene3D" id="2.100.10.30">
    <property type="entry name" value="Jacalin-like lectin domain"/>
    <property type="match status" value="2"/>
</dbReference>
<proteinExistence type="inferred from homology"/>
<evidence type="ECO:0000313" key="5">
    <source>
        <dbReference type="RefSeq" id="XP_019099918.1"/>
    </source>
</evidence>
<dbReference type="PANTHER" id="PTHR47293">
    <property type="entry name" value="JACALIN-RELATED LECTIN 3"/>
    <property type="match status" value="1"/>
</dbReference>
<keyword evidence="2" id="KW-0430">Lectin</keyword>
<evidence type="ECO:0000256" key="2">
    <source>
        <dbReference type="ARBA" id="ARBA00022734"/>
    </source>
</evidence>
<reference evidence="5" key="2">
    <citation type="submission" date="2025-08" db="UniProtKB">
        <authorList>
            <consortium name="RefSeq"/>
        </authorList>
    </citation>
    <scope>IDENTIFICATION</scope>
    <source>
        <tissue evidence="5">Leaf</tissue>
    </source>
</reference>
<gene>
    <name evidence="5" type="primary">LOC109132613</name>
</gene>
<dbReference type="Pfam" id="PF01419">
    <property type="entry name" value="Jacalin"/>
    <property type="match status" value="1"/>
</dbReference>
<organism evidence="4 5">
    <name type="scientific">Camelina sativa</name>
    <name type="common">False flax</name>
    <name type="synonym">Myagrum sativum</name>
    <dbReference type="NCBI Taxonomy" id="90675"/>
    <lineage>
        <taxon>Eukaryota</taxon>
        <taxon>Viridiplantae</taxon>
        <taxon>Streptophyta</taxon>
        <taxon>Embryophyta</taxon>
        <taxon>Tracheophyta</taxon>
        <taxon>Spermatophyta</taxon>
        <taxon>Magnoliopsida</taxon>
        <taxon>eudicotyledons</taxon>
        <taxon>Gunneridae</taxon>
        <taxon>Pentapetalae</taxon>
        <taxon>rosids</taxon>
        <taxon>malvids</taxon>
        <taxon>Brassicales</taxon>
        <taxon>Brassicaceae</taxon>
        <taxon>Camelineae</taxon>
        <taxon>Camelina</taxon>
    </lineage>
</organism>
<dbReference type="InterPro" id="IPR036404">
    <property type="entry name" value="Jacalin-like_lectin_dom_sf"/>
</dbReference>
<evidence type="ECO:0000256" key="1">
    <source>
        <dbReference type="ARBA" id="ARBA00006568"/>
    </source>
</evidence>
<keyword evidence="4" id="KW-1185">Reference proteome</keyword>
<reference evidence="4" key="1">
    <citation type="journal article" date="2014" name="Nat. Commun.">
        <title>The emerging biofuel crop Camelina sativa retains a highly undifferentiated hexaploid genome structure.</title>
        <authorList>
            <person name="Kagale S."/>
            <person name="Koh C."/>
            <person name="Nixon J."/>
            <person name="Bollina V."/>
            <person name="Clarke W.E."/>
            <person name="Tuteja R."/>
            <person name="Spillane C."/>
            <person name="Robinson S.J."/>
            <person name="Links M.G."/>
            <person name="Clarke C."/>
            <person name="Higgins E.E."/>
            <person name="Huebert T."/>
            <person name="Sharpe A.G."/>
            <person name="Parkin I.A."/>
        </authorList>
    </citation>
    <scope>NUCLEOTIDE SEQUENCE [LARGE SCALE GENOMIC DNA]</scope>
    <source>
        <strain evidence="4">cv. DH55</strain>
    </source>
</reference>
<evidence type="ECO:0000259" key="3">
    <source>
        <dbReference type="PROSITE" id="PS51752"/>
    </source>
</evidence>
<dbReference type="PROSITE" id="PS51752">
    <property type="entry name" value="JACALIN_LECTIN"/>
    <property type="match status" value="1"/>
</dbReference>
<evidence type="ECO:0000313" key="4">
    <source>
        <dbReference type="Proteomes" id="UP000694864"/>
    </source>
</evidence>
<feature type="domain" description="Jacalin-type lectin" evidence="3">
    <location>
        <begin position="1"/>
        <end position="83"/>
    </location>
</feature>
<dbReference type="GeneID" id="109132613"/>
<sequence length="170" mass="19382">MLDDDEYITSIEGTCHGYHVSSNLRAVTSLKFKTSFQRESPLFGKEDGKKFIIKGEGFHTRLFGFRGSSDLDRLAALQAYFTVAPPWTCSVVKGALYKECGTRWDDGIHGRVHNITITSEWPKIYSIKLGYIDHDEHIIRYGGYREEPNIDVDDDGTILVHTQFSFHIFA</sequence>
<dbReference type="Proteomes" id="UP000694864">
    <property type="component" value="Chromosome 4"/>
</dbReference>
<accession>A0ABM1RLN0</accession>
<protein>
    <submittedName>
        <fullName evidence="5">Jacalin-related lectin 48-like</fullName>
    </submittedName>
</protein>
<dbReference type="RefSeq" id="XP_019099918.1">
    <property type="nucleotide sequence ID" value="XM_019244373.1"/>
</dbReference>
<dbReference type="InterPro" id="IPR001229">
    <property type="entry name" value="Jacalin-like_lectin_dom"/>
</dbReference>
<comment type="similarity">
    <text evidence="1">Belongs to the jacalin lectin family.</text>
</comment>
<name>A0ABM1RLN0_CAMSA</name>
<dbReference type="SUPFAM" id="SSF51101">
    <property type="entry name" value="Mannose-binding lectins"/>
    <property type="match status" value="2"/>
</dbReference>